<dbReference type="PIRSF" id="PIRSF029416">
    <property type="entry name" value="UCP029416_PTP"/>
    <property type="match status" value="1"/>
</dbReference>
<keyword evidence="3" id="KW-1185">Reference proteome</keyword>
<dbReference type="InterPro" id="IPR036196">
    <property type="entry name" value="Ptyr_pPase_sf"/>
</dbReference>
<sequence length="110" mass="12816">MHTSRRNVLFICSRNEWRSRTAETVWAADDRITVRSAGTSPQARIRVSAALLAWADLVFVMEDRHREQLIRRFGREVAGEMVVLDIPDHYRYMDAELVEELRAVVAPYLE</sequence>
<dbReference type="SMART" id="SM00226">
    <property type="entry name" value="LMWPc"/>
    <property type="match status" value="1"/>
</dbReference>
<dbReference type="EMBL" id="PTJC01000006">
    <property type="protein sequence ID" value="PPK85035.1"/>
    <property type="molecule type" value="Genomic_DNA"/>
</dbReference>
<dbReference type="SUPFAM" id="SSF52788">
    <property type="entry name" value="Phosphotyrosine protein phosphatases I"/>
    <property type="match status" value="1"/>
</dbReference>
<accession>A0A2S6I1I1</accession>
<protein>
    <recommendedName>
        <fullName evidence="1">Phosphotyrosine protein phosphatase I domain-containing protein</fullName>
    </recommendedName>
</protein>
<dbReference type="Gene3D" id="3.40.50.2300">
    <property type="match status" value="2"/>
</dbReference>
<evidence type="ECO:0000313" key="3">
    <source>
        <dbReference type="Proteomes" id="UP000237662"/>
    </source>
</evidence>
<comment type="caution">
    <text evidence="2">The sequence shown here is derived from an EMBL/GenBank/DDBJ whole genome shotgun (WGS) entry which is preliminary data.</text>
</comment>
<proteinExistence type="predicted"/>
<dbReference type="AlphaFoldDB" id="A0A2S6I1I1"/>
<evidence type="ECO:0000313" key="2">
    <source>
        <dbReference type="EMBL" id="PPK85035.1"/>
    </source>
</evidence>
<feature type="domain" description="Phosphotyrosine protein phosphatase I" evidence="1">
    <location>
        <begin position="6"/>
        <end position="107"/>
    </location>
</feature>
<dbReference type="RefSeq" id="WP_104419560.1">
    <property type="nucleotide sequence ID" value="NZ_PTJC01000006.1"/>
</dbReference>
<reference evidence="2 3" key="1">
    <citation type="submission" date="2018-02" db="EMBL/GenBank/DDBJ databases">
        <title>Genomic Encyclopedia of Archaeal and Bacterial Type Strains, Phase II (KMG-II): from individual species to whole genera.</title>
        <authorList>
            <person name="Goeker M."/>
        </authorList>
    </citation>
    <scope>NUCLEOTIDE SEQUENCE [LARGE SCALE GENOMIC DNA]</scope>
    <source>
        <strain evidence="2 3">DSM 29526</strain>
    </source>
</reference>
<gene>
    <name evidence="2" type="ORF">CLV84_1924</name>
</gene>
<dbReference type="InterPro" id="IPR016919">
    <property type="entry name" value="UCP029416_PTP"/>
</dbReference>
<dbReference type="OrthoDB" id="7210484at2"/>
<name>A0A2S6I1I1_9BACT</name>
<dbReference type="InterPro" id="IPR023485">
    <property type="entry name" value="Ptyr_pPase"/>
</dbReference>
<dbReference type="Proteomes" id="UP000237662">
    <property type="component" value="Unassembled WGS sequence"/>
</dbReference>
<organism evidence="2 3">
    <name type="scientific">Neolewinella xylanilytica</name>
    <dbReference type="NCBI Taxonomy" id="1514080"/>
    <lineage>
        <taxon>Bacteria</taxon>
        <taxon>Pseudomonadati</taxon>
        <taxon>Bacteroidota</taxon>
        <taxon>Saprospiria</taxon>
        <taxon>Saprospirales</taxon>
        <taxon>Lewinellaceae</taxon>
        <taxon>Neolewinella</taxon>
    </lineage>
</organism>
<evidence type="ECO:0000259" key="1">
    <source>
        <dbReference type="SMART" id="SM00226"/>
    </source>
</evidence>